<dbReference type="Proteomes" id="UP001150238">
    <property type="component" value="Unassembled WGS sequence"/>
</dbReference>
<organism evidence="1 2">
    <name type="scientific">Lentinula lateritia</name>
    <dbReference type="NCBI Taxonomy" id="40482"/>
    <lineage>
        <taxon>Eukaryota</taxon>
        <taxon>Fungi</taxon>
        <taxon>Dikarya</taxon>
        <taxon>Basidiomycota</taxon>
        <taxon>Agaricomycotina</taxon>
        <taxon>Agaricomycetes</taxon>
        <taxon>Agaricomycetidae</taxon>
        <taxon>Agaricales</taxon>
        <taxon>Marasmiineae</taxon>
        <taxon>Omphalotaceae</taxon>
        <taxon>Lentinula</taxon>
    </lineage>
</organism>
<reference evidence="1" key="2">
    <citation type="journal article" date="2023" name="Proc. Natl. Acad. Sci. U.S.A.">
        <title>A global phylogenomic analysis of the shiitake genus Lentinula.</title>
        <authorList>
            <person name="Sierra-Patev S."/>
            <person name="Min B."/>
            <person name="Naranjo-Ortiz M."/>
            <person name="Looney B."/>
            <person name="Konkel Z."/>
            <person name="Slot J.C."/>
            <person name="Sakamoto Y."/>
            <person name="Steenwyk J.L."/>
            <person name="Rokas A."/>
            <person name="Carro J."/>
            <person name="Camarero S."/>
            <person name="Ferreira P."/>
            <person name="Molpeceres G."/>
            <person name="Ruiz-Duenas F.J."/>
            <person name="Serrano A."/>
            <person name="Henrissat B."/>
            <person name="Drula E."/>
            <person name="Hughes K.W."/>
            <person name="Mata J.L."/>
            <person name="Ishikawa N.K."/>
            <person name="Vargas-Isla R."/>
            <person name="Ushijima S."/>
            <person name="Smith C.A."/>
            <person name="Donoghue J."/>
            <person name="Ahrendt S."/>
            <person name="Andreopoulos W."/>
            <person name="He G."/>
            <person name="LaButti K."/>
            <person name="Lipzen A."/>
            <person name="Ng V."/>
            <person name="Riley R."/>
            <person name="Sandor L."/>
            <person name="Barry K."/>
            <person name="Martinez A.T."/>
            <person name="Xiao Y."/>
            <person name="Gibbons J.G."/>
            <person name="Terashima K."/>
            <person name="Grigoriev I.V."/>
            <person name="Hibbett D."/>
        </authorList>
    </citation>
    <scope>NUCLEOTIDE SEQUENCE</scope>
    <source>
        <strain evidence="1">Sp2 HRB7682 ss15</strain>
    </source>
</reference>
<evidence type="ECO:0000313" key="1">
    <source>
        <dbReference type="EMBL" id="KAJ4476899.1"/>
    </source>
</evidence>
<name>A0A9W9A9J1_9AGAR</name>
<proteinExistence type="predicted"/>
<dbReference type="EMBL" id="JANVFS010000019">
    <property type="protein sequence ID" value="KAJ4476899.1"/>
    <property type="molecule type" value="Genomic_DNA"/>
</dbReference>
<evidence type="ECO:0000313" key="2">
    <source>
        <dbReference type="Proteomes" id="UP001150238"/>
    </source>
</evidence>
<accession>A0A9W9A9J1</accession>
<protein>
    <submittedName>
        <fullName evidence="1">Uncharacterized protein</fullName>
    </submittedName>
</protein>
<comment type="caution">
    <text evidence="1">The sequence shown here is derived from an EMBL/GenBank/DDBJ whole genome shotgun (WGS) entry which is preliminary data.</text>
</comment>
<reference evidence="1" key="1">
    <citation type="submission" date="2022-08" db="EMBL/GenBank/DDBJ databases">
        <authorList>
            <consortium name="DOE Joint Genome Institute"/>
            <person name="Min B."/>
            <person name="Riley R."/>
            <person name="Sierra-Patev S."/>
            <person name="Naranjo-Ortiz M."/>
            <person name="Looney B."/>
            <person name="Konkel Z."/>
            <person name="Slot J.C."/>
            <person name="Sakamoto Y."/>
            <person name="Steenwyk J.L."/>
            <person name="Rokas A."/>
            <person name="Carro J."/>
            <person name="Camarero S."/>
            <person name="Ferreira P."/>
            <person name="Molpeceres G."/>
            <person name="Ruiz-Duenas F.J."/>
            <person name="Serrano A."/>
            <person name="Henrissat B."/>
            <person name="Drula E."/>
            <person name="Hughes K.W."/>
            <person name="Mata J.L."/>
            <person name="Ishikawa N.K."/>
            <person name="Vargas-Isla R."/>
            <person name="Ushijima S."/>
            <person name="Smith C.A."/>
            <person name="Ahrendt S."/>
            <person name="Andreopoulos W."/>
            <person name="He G."/>
            <person name="Labutti K."/>
            <person name="Lipzen A."/>
            <person name="Ng V."/>
            <person name="Sandor L."/>
            <person name="Barry K."/>
            <person name="Martinez A.T."/>
            <person name="Xiao Y."/>
            <person name="Gibbons J.G."/>
            <person name="Terashima K."/>
            <person name="Hibbett D.S."/>
            <person name="Grigoriev I.V."/>
        </authorList>
    </citation>
    <scope>NUCLEOTIDE SEQUENCE</scope>
    <source>
        <strain evidence="1">Sp2 HRB7682 ss15</strain>
    </source>
</reference>
<gene>
    <name evidence="1" type="ORF">C8J55DRAFT_92229</name>
</gene>
<sequence length="277" mass="30440">MCSFPVGTAPLLTTDSTFVPPITGKGPPFRHLLSTNETPRLFMLIDQDSLPSFSSDPLSLLPECSHLSSFDSIPSTPLPTPVLLGLDTAKQQTLHAKIEELHLDAVVQYIRNVGFPNFQLDDPDESSEDVFVRCETTDKNIISVNYTKGQEDHHPQSPYPSSGDTVLSCWEAGSQFSYHGCNLEAFSPISCRRCQRGSLTIPDREQDAVVRQHVGQCYAAQRIRNSCYAPRVGNKVLTPDLLDIPQVKVREVEGLEKVMGRDGLVTGVPAGSLLFSL</sequence>
<dbReference type="AlphaFoldDB" id="A0A9W9A9J1"/>